<accession>Q1ILP9</accession>
<dbReference type="RefSeq" id="WP_011524000.1">
    <property type="nucleotide sequence ID" value="NC_008009.1"/>
</dbReference>
<dbReference type="EnsemblBacteria" id="ABF42201">
    <property type="protein sequence ID" value="ABF42201"/>
    <property type="gene ID" value="Acid345_3200"/>
</dbReference>
<keyword evidence="4" id="KW-1185">Reference proteome</keyword>
<feature type="chain" id="PRO_5004191408" evidence="2">
    <location>
        <begin position="22"/>
        <end position="824"/>
    </location>
</feature>
<dbReference type="STRING" id="204669.Acid345_3200"/>
<sequence>MLKHFATAILAGLLLTAPSFAQSTEVSTAANTPVPRLIRFGGVLKSADGQTASKITGVTFAVYATKTGGAPLWTETQNVRAEANGKYDVLLGSTKLDGIPADIFSSGGQRWLGVRLEGQPEQARTLLVSVPYALKAGEAETLGGHSASEFVTTEKLTSTVQEQMHSQGTSTTKSSINPGAKGNVLTQLATNFVDSTNNQVVMVTQNGTGSGLVANSISANGVAGSTTTTAGYGVTGSNSAATGVAVGVRGSTVADSGISVYGVASGTAGSATGVKGITGAPNGYGVFGQNTATTGPAVGFRGTTASTNGIAVYGTATSATGATTGVRAAVSSSTGVAAVLQNTASGKLISGQSGAGNAEVFSVDGLGNVAGAMGTFNSPTKGVFGSSGGCPISLSTKAGVVGCSNNDMAFYGFSGSLTQAAGWFHNDSSGPILGGDGSDGGFVFDTDGGLHTSGTIITDLNLAVGTTTPRTTAEIASQSFPGVLGPVLTMTNSNSGTVPNSGNVSAVAIDFNPMAPSTTGTYNPLIRIAAEQPDSKNPAKPATWGELALYFNKSGALNNGLQELLRFSEKAGLAPFILFSNAQVKMTSGITPGTTLFVTNTGSNNNQGAISGEVDTPGGIAIQGISYGSSEGLNGYSHDGTAIHGVTVTGTAGEFDGDVVITQNLSVEGTLSKHAGSFKIDHPLDPANKYLYHSFVESPDMMNIYNGVVQLDRKGEAWITMPEWFEALNQDYRYQLTSMDKPGPKLFIAQEIDGNKFKVAGGPANGRVSWQVTGIRHDAYADKHRIPIEQEKTEAEKRKGLSPELFPQYQPHEENAKLAEPRQK</sequence>
<gene>
    <name evidence="3" type="ordered locus">Acid345_3200</name>
</gene>
<dbReference type="OrthoDB" id="966072at2"/>
<reference evidence="3 4" key="1">
    <citation type="journal article" date="2009" name="Appl. Environ. Microbiol.">
        <title>Three genomes from the phylum Acidobacteria provide insight into the lifestyles of these microorganisms in soils.</title>
        <authorList>
            <person name="Ward N.L."/>
            <person name="Challacombe J.F."/>
            <person name="Janssen P.H."/>
            <person name="Henrissat B."/>
            <person name="Coutinho P.M."/>
            <person name="Wu M."/>
            <person name="Xie G."/>
            <person name="Haft D.H."/>
            <person name="Sait M."/>
            <person name="Badger J."/>
            <person name="Barabote R.D."/>
            <person name="Bradley B."/>
            <person name="Brettin T.S."/>
            <person name="Brinkac L.M."/>
            <person name="Bruce D."/>
            <person name="Creasy T."/>
            <person name="Daugherty S.C."/>
            <person name="Davidsen T.M."/>
            <person name="DeBoy R.T."/>
            <person name="Detter J.C."/>
            <person name="Dodson R.J."/>
            <person name="Durkin A.S."/>
            <person name="Ganapathy A."/>
            <person name="Gwinn-Giglio M."/>
            <person name="Han C.S."/>
            <person name="Khouri H."/>
            <person name="Kiss H."/>
            <person name="Kothari S.P."/>
            <person name="Madupu R."/>
            <person name="Nelson K.E."/>
            <person name="Nelson W.C."/>
            <person name="Paulsen I."/>
            <person name="Penn K."/>
            <person name="Ren Q."/>
            <person name="Rosovitz M.J."/>
            <person name="Selengut J.D."/>
            <person name="Shrivastava S."/>
            <person name="Sullivan S.A."/>
            <person name="Tapia R."/>
            <person name="Thompson L.S."/>
            <person name="Watkins K.L."/>
            <person name="Yang Q."/>
            <person name="Yu C."/>
            <person name="Zafar N."/>
            <person name="Zhou L."/>
            <person name="Kuske C.R."/>
        </authorList>
    </citation>
    <scope>NUCLEOTIDE SEQUENCE [LARGE SCALE GENOMIC DNA]</scope>
    <source>
        <strain evidence="3 4">Ellin345</strain>
    </source>
</reference>
<feature type="compositionally biased region" description="Basic and acidic residues" evidence="1">
    <location>
        <begin position="811"/>
        <end position="824"/>
    </location>
</feature>
<organism evidence="3 4">
    <name type="scientific">Koribacter versatilis (strain Ellin345)</name>
    <dbReference type="NCBI Taxonomy" id="204669"/>
    <lineage>
        <taxon>Bacteria</taxon>
        <taxon>Pseudomonadati</taxon>
        <taxon>Acidobacteriota</taxon>
        <taxon>Terriglobia</taxon>
        <taxon>Terriglobales</taxon>
        <taxon>Candidatus Korobacteraceae</taxon>
        <taxon>Candidatus Korobacter</taxon>
    </lineage>
</organism>
<keyword evidence="2" id="KW-0732">Signal</keyword>
<evidence type="ECO:0000313" key="3">
    <source>
        <dbReference type="EMBL" id="ABF42201.1"/>
    </source>
</evidence>
<evidence type="ECO:0000256" key="2">
    <source>
        <dbReference type="SAM" id="SignalP"/>
    </source>
</evidence>
<dbReference type="EMBL" id="CP000360">
    <property type="protein sequence ID" value="ABF42201.1"/>
    <property type="molecule type" value="Genomic_DNA"/>
</dbReference>
<protein>
    <submittedName>
        <fullName evidence="3">Uncharacterized protein</fullName>
    </submittedName>
</protein>
<evidence type="ECO:0000256" key="1">
    <source>
        <dbReference type="SAM" id="MobiDB-lite"/>
    </source>
</evidence>
<feature type="region of interest" description="Disordered" evidence="1">
    <location>
        <begin position="787"/>
        <end position="824"/>
    </location>
</feature>
<dbReference type="AlphaFoldDB" id="Q1ILP9"/>
<evidence type="ECO:0000313" key="4">
    <source>
        <dbReference type="Proteomes" id="UP000002432"/>
    </source>
</evidence>
<proteinExistence type="predicted"/>
<dbReference type="eggNOG" id="ENOG5031NVG">
    <property type="taxonomic scope" value="Bacteria"/>
</dbReference>
<dbReference type="Proteomes" id="UP000002432">
    <property type="component" value="Chromosome"/>
</dbReference>
<dbReference type="HOGENOM" id="CLU_366304_0_0_0"/>
<feature type="compositionally biased region" description="Basic and acidic residues" evidence="1">
    <location>
        <begin position="787"/>
        <end position="801"/>
    </location>
</feature>
<dbReference type="KEGG" id="aba:Acid345_3200"/>
<name>Q1ILP9_KORVE</name>
<feature type="signal peptide" evidence="2">
    <location>
        <begin position="1"/>
        <end position="21"/>
    </location>
</feature>